<proteinExistence type="predicted"/>
<dbReference type="InterPro" id="IPR050312">
    <property type="entry name" value="IolE/XylAMocC-like"/>
</dbReference>
<evidence type="ECO:0000313" key="3">
    <source>
        <dbReference type="Proteomes" id="UP001161691"/>
    </source>
</evidence>
<name>A0ABT6TTE7_9BACL</name>
<sequence>MKERVLAVAPSNVLYKFHSLGSFLAEAVRCGCETIELWGGAPHLDIEAATPADLKKLRRRLAELELRVCCLTPETGLYPVNIASNDPVLRQRSEIYAMKSLEAAAELQVPIMQVTSGTGYYDRPAEEAWRRSADFLSRLSRRAAALGIRLALEALPVHESNLVRDAASLRRMLDEVGQPALGALLDTSTAAALGESPADYIRLLGADRIAHIQLVDGPGGHLAWGDGTLSLAEYLASIRAAGYAGSLGLELFDHKYYVDPAPVLRRAAGALREALQPA</sequence>
<feature type="domain" description="Xylose isomerase-like TIM barrel" evidence="1">
    <location>
        <begin position="24"/>
        <end position="273"/>
    </location>
</feature>
<dbReference type="Pfam" id="PF01261">
    <property type="entry name" value="AP_endonuc_2"/>
    <property type="match status" value="1"/>
</dbReference>
<dbReference type="Gene3D" id="3.20.20.150">
    <property type="entry name" value="Divalent-metal-dependent TIM barrel enzymes"/>
    <property type="match status" value="1"/>
</dbReference>
<dbReference type="EMBL" id="JAGRPV010000002">
    <property type="protein sequence ID" value="MDI4650134.1"/>
    <property type="molecule type" value="Genomic_DNA"/>
</dbReference>
<evidence type="ECO:0000313" key="2">
    <source>
        <dbReference type="EMBL" id="MDI4650134.1"/>
    </source>
</evidence>
<dbReference type="InterPro" id="IPR036237">
    <property type="entry name" value="Xyl_isomerase-like_sf"/>
</dbReference>
<dbReference type="SUPFAM" id="SSF51658">
    <property type="entry name" value="Xylose isomerase-like"/>
    <property type="match status" value="1"/>
</dbReference>
<comment type="caution">
    <text evidence="2">The sequence shown here is derived from an EMBL/GenBank/DDBJ whole genome shotgun (WGS) entry which is preliminary data.</text>
</comment>
<gene>
    <name evidence="2" type="ORF">KB449_34715</name>
</gene>
<dbReference type="RefSeq" id="WP_282913001.1">
    <property type="nucleotide sequence ID" value="NZ_JAGRPV010000002.1"/>
</dbReference>
<dbReference type="GO" id="GO:0016853">
    <property type="term" value="F:isomerase activity"/>
    <property type="evidence" value="ECO:0007669"/>
    <property type="project" value="UniProtKB-KW"/>
</dbReference>
<accession>A0ABT6TTE7</accession>
<keyword evidence="2" id="KW-0413">Isomerase</keyword>
<organism evidence="2 3">
    <name type="scientific">Cohnella hashimotonis</name>
    <dbReference type="NCBI Taxonomy" id="2826895"/>
    <lineage>
        <taxon>Bacteria</taxon>
        <taxon>Bacillati</taxon>
        <taxon>Bacillota</taxon>
        <taxon>Bacilli</taxon>
        <taxon>Bacillales</taxon>
        <taxon>Paenibacillaceae</taxon>
        <taxon>Cohnella</taxon>
    </lineage>
</organism>
<dbReference type="PANTHER" id="PTHR12110">
    <property type="entry name" value="HYDROXYPYRUVATE ISOMERASE"/>
    <property type="match status" value="1"/>
</dbReference>
<keyword evidence="3" id="KW-1185">Reference proteome</keyword>
<dbReference type="Proteomes" id="UP001161691">
    <property type="component" value="Unassembled WGS sequence"/>
</dbReference>
<evidence type="ECO:0000259" key="1">
    <source>
        <dbReference type="Pfam" id="PF01261"/>
    </source>
</evidence>
<dbReference type="InterPro" id="IPR013022">
    <property type="entry name" value="Xyl_isomerase-like_TIM-brl"/>
</dbReference>
<reference evidence="2" key="1">
    <citation type="submission" date="2023-04" db="EMBL/GenBank/DDBJ databases">
        <title>Comparative genomic analysis of Cohnella hashimotonis sp. nov., isolated from the International Space Station.</title>
        <authorList>
            <person name="Venkateswaran K."/>
            <person name="Simpson A."/>
        </authorList>
    </citation>
    <scope>NUCLEOTIDE SEQUENCE</scope>
    <source>
        <strain evidence="2">F6_2S_P_1</strain>
    </source>
</reference>
<protein>
    <submittedName>
        <fullName evidence="2">Sugar phosphate isomerase/epimerase family protein</fullName>
    </submittedName>
</protein>